<organism evidence="1 2">
    <name type="scientific">Arenicella xantha</name>
    <dbReference type="NCBI Taxonomy" id="644221"/>
    <lineage>
        <taxon>Bacteria</taxon>
        <taxon>Pseudomonadati</taxon>
        <taxon>Pseudomonadota</taxon>
        <taxon>Gammaproteobacteria</taxon>
        <taxon>Arenicellales</taxon>
        <taxon>Arenicellaceae</taxon>
        <taxon>Arenicella</taxon>
    </lineage>
</organism>
<sequence>MTLRNQKNQSRLLLNADVGEGLDTDAELFLYLDQANIACGGHAGSAESMRQAVEACIENMVIIGAHPSYPDIENFGRVSIDITHDKLVESIVAQITGLEAICDHAGAKLSYVKFHGALYNDIARDVGLFEKMVQLVAAYPLPLALMVSATMLSAEHRETAKRFDLTLIAEAFADRLYTADGALTPRTESHAVHQDSALILAQAQSLVSRGAVLLANGQPLNICANSVCLHGDNPASVRAVRQLSAILK</sequence>
<dbReference type="FunCoup" id="A0A395JRW7">
    <property type="interactions" value="36"/>
</dbReference>
<dbReference type="PANTHER" id="PTHR30292">
    <property type="entry name" value="UNCHARACTERIZED PROTEIN YBGL-RELATED"/>
    <property type="match status" value="1"/>
</dbReference>
<dbReference type="CDD" id="cd10787">
    <property type="entry name" value="LamB_YcsF_like"/>
    <property type="match status" value="1"/>
</dbReference>
<proteinExistence type="predicted"/>
<dbReference type="InterPro" id="IPR011330">
    <property type="entry name" value="Glyco_hydro/deAcase_b/a-brl"/>
</dbReference>
<dbReference type="Proteomes" id="UP000253083">
    <property type="component" value="Unassembled WGS sequence"/>
</dbReference>
<dbReference type="RefSeq" id="WP_113952674.1">
    <property type="nucleotide sequence ID" value="NZ_QNRT01000001.1"/>
</dbReference>
<dbReference type="GO" id="GO:0005975">
    <property type="term" value="P:carbohydrate metabolic process"/>
    <property type="evidence" value="ECO:0007669"/>
    <property type="project" value="InterPro"/>
</dbReference>
<accession>A0A395JRW7</accession>
<reference evidence="1 2" key="1">
    <citation type="submission" date="2018-06" db="EMBL/GenBank/DDBJ databases">
        <title>Genomic Encyclopedia of Type Strains, Phase IV (KMG-IV): sequencing the most valuable type-strain genomes for metagenomic binning, comparative biology and taxonomic classification.</title>
        <authorList>
            <person name="Goeker M."/>
        </authorList>
    </citation>
    <scope>NUCLEOTIDE SEQUENCE [LARGE SCALE GENOMIC DNA]</scope>
    <source>
        <strain evidence="1 2">DSM 24032</strain>
    </source>
</reference>
<dbReference type="Gene3D" id="3.20.20.370">
    <property type="entry name" value="Glycoside hydrolase/deacetylase"/>
    <property type="match status" value="1"/>
</dbReference>
<dbReference type="PANTHER" id="PTHR30292:SF0">
    <property type="entry name" value="5-OXOPROLINASE SUBUNIT A"/>
    <property type="match status" value="1"/>
</dbReference>
<dbReference type="NCBIfam" id="NF003816">
    <property type="entry name" value="PRK05406.1-5"/>
    <property type="match status" value="1"/>
</dbReference>
<dbReference type="EMBL" id="QNRT01000001">
    <property type="protein sequence ID" value="RBP53072.1"/>
    <property type="molecule type" value="Genomic_DNA"/>
</dbReference>
<comment type="caution">
    <text evidence="1">The sequence shown here is derived from an EMBL/GenBank/DDBJ whole genome shotgun (WGS) entry which is preliminary data.</text>
</comment>
<dbReference type="Pfam" id="PF03746">
    <property type="entry name" value="LamB_YcsF"/>
    <property type="match status" value="1"/>
</dbReference>
<dbReference type="AlphaFoldDB" id="A0A395JRW7"/>
<gene>
    <name evidence="1" type="ORF">DFR28_101457</name>
</gene>
<dbReference type="SUPFAM" id="SSF88713">
    <property type="entry name" value="Glycoside hydrolase/deacetylase"/>
    <property type="match status" value="1"/>
</dbReference>
<evidence type="ECO:0000313" key="2">
    <source>
        <dbReference type="Proteomes" id="UP000253083"/>
    </source>
</evidence>
<keyword evidence="2" id="KW-1185">Reference proteome</keyword>
<name>A0A395JRW7_9GAMM</name>
<evidence type="ECO:0000313" key="1">
    <source>
        <dbReference type="EMBL" id="RBP53072.1"/>
    </source>
</evidence>
<dbReference type="InParanoid" id="A0A395JRW7"/>
<dbReference type="OrthoDB" id="9773478at2"/>
<protein>
    <submittedName>
        <fullName evidence="1">UPF0271 protein</fullName>
    </submittedName>
</protein>
<dbReference type="InterPro" id="IPR005501">
    <property type="entry name" value="LamB/YcsF/PxpA-like"/>
</dbReference>